<dbReference type="Pfam" id="PF20501">
    <property type="entry name" value="MbhE"/>
    <property type="match status" value="1"/>
</dbReference>
<name>A0A060NW33_9BURK</name>
<reference evidence="15 16" key="1">
    <citation type="journal article" date="2014" name="Nat. Commun.">
        <title>Physiological and genomic features of highly alkaliphilic hydrogen-utilizing Betaproteobacteria from a continental serpentinizing site.</title>
        <authorList>
            <person name="Suzuki S."/>
            <person name="Kuenen J.G."/>
            <person name="Schipper K."/>
            <person name="van der Velde S."/>
            <person name="Ishii S."/>
            <person name="Wu A."/>
            <person name="Sorokin D.Y."/>
            <person name="Tenney A."/>
            <person name="Meng X.Y."/>
            <person name="Morrill P.L."/>
            <person name="Kamagata Y."/>
            <person name="Muyzer G."/>
            <person name="Nealson K.H."/>
        </authorList>
    </citation>
    <scope>NUCLEOTIDE SEQUENCE [LARGE SCALE GENOMIC DNA]</scope>
    <source>
        <strain evidence="15 16">B1</strain>
    </source>
</reference>
<dbReference type="InterPro" id="IPR050616">
    <property type="entry name" value="CPA3_Na-H_Antiporter_A"/>
</dbReference>
<dbReference type="PANTHER" id="PTHR43373:SF1">
    <property type="entry name" value="NA(+)_H(+) ANTIPORTER SUBUNIT A"/>
    <property type="match status" value="1"/>
</dbReference>
<feature type="transmembrane region" description="Helical" evidence="10">
    <location>
        <begin position="677"/>
        <end position="698"/>
    </location>
</feature>
<evidence type="ECO:0000256" key="8">
    <source>
        <dbReference type="ARBA" id="ARBA00023136"/>
    </source>
</evidence>
<dbReference type="GO" id="GO:0015297">
    <property type="term" value="F:antiporter activity"/>
    <property type="evidence" value="ECO:0007669"/>
    <property type="project" value="UniProtKB-KW"/>
</dbReference>
<feature type="transmembrane region" description="Helical" evidence="10">
    <location>
        <begin position="638"/>
        <end position="657"/>
    </location>
</feature>
<dbReference type="PANTHER" id="PTHR43373">
    <property type="entry name" value="NA(+)/H(+) ANTIPORTER SUBUNIT"/>
    <property type="match status" value="1"/>
</dbReference>
<feature type="domain" description="NADH:quinone oxidoreductase/Mrp antiporter transmembrane" evidence="11">
    <location>
        <begin position="114"/>
        <end position="382"/>
    </location>
</feature>
<proteinExistence type="predicted"/>
<dbReference type="HOGENOM" id="CLU_007100_2_1_4"/>
<sequence length="772" mass="82282">MAQHPSHDPSAAAMSLGARTAFVLLPLLAFLAVLWTAATQPLPLDIHVPWIPALGVHLDFHIDGLTLLMLLLITGIGVAVFVYAGGYLAGHPQQNRLYILLTLFMIAMIGTVMADNLIVLFLFWEATSLLSFLLVGFNHEDPKSRKSAQQALVVTGSGGLALLAGAILLGQIMGTYSIQEIIAQLPYTEHTPLLTAALLLIILGAFTKSAQFPFHFWLPGAMAAPTPVSAYLHSATMVKLGVYLLARLDPGFGSWELWQWTLQIFGSFTAAWAMLLALRERDLKRILAWSTVATLGTLVMLVGMDGHGASIAVSALLLGHALYKAPLFFVAGNVDHGTGTRIIDRLGNLRHAMPITAAAAALAGLSMAGIPLTFGYVVKDVVGQADALGGMSEVIKVANTIFAAVAVAVAAVAAVRVFWRHPGHNLTPPDAHEGGVALWAPPLVLACIGIALGLAPFMADWLLGVAAEAMTPRAEAVAVHFALEFSLGSLLSLALTVGIGAAVFIYWDPLHRRFDRLLTLFDTISTPAQYERFINGIPVLAARSSRWLQGGDLSQYSLLLLAFVSTVMGGIMLAGWSQWLWPVWVTPSLGFVGACALIVAGALLALWQRDRLVLLLATGLVGFGSGVFYLYAGAPDVAYTQFVVESVFVIVVASVLLKLRQRGRGQGLEQTHSVRGALPVALLFGAVIALWLLIASGVDFNPQLHQFFAQVSVPEAFGRNVVNVVLVDFRALDTLGEIVVVTLSFLAAIALLQSVRAHSQRERAKTQAGGGA</sequence>
<keyword evidence="3" id="KW-0050">Antiport</keyword>
<keyword evidence="6 10" id="KW-1133">Transmembrane helix</keyword>
<keyword evidence="7" id="KW-0406">Ion transport</keyword>
<organism evidence="15 16">
    <name type="scientific">Serpentinimonas maccroryi</name>
    <dbReference type="NCBI Taxonomy" id="1458426"/>
    <lineage>
        <taxon>Bacteria</taxon>
        <taxon>Pseudomonadati</taxon>
        <taxon>Pseudomonadota</taxon>
        <taxon>Betaproteobacteria</taxon>
        <taxon>Burkholderiales</taxon>
        <taxon>Comamonadaceae</taxon>
        <taxon>Serpentinimonas</taxon>
    </lineage>
</organism>
<dbReference type="OrthoDB" id="9811798at2"/>
<keyword evidence="15" id="KW-0830">Ubiquinone</keyword>
<evidence type="ECO:0000259" key="13">
    <source>
        <dbReference type="Pfam" id="PF13244"/>
    </source>
</evidence>
<dbReference type="Pfam" id="PF00662">
    <property type="entry name" value="Proton_antipo_N"/>
    <property type="match status" value="1"/>
</dbReference>
<evidence type="ECO:0000259" key="11">
    <source>
        <dbReference type="Pfam" id="PF00361"/>
    </source>
</evidence>
<feature type="transmembrane region" description="Helical" evidence="10">
    <location>
        <begin position="352"/>
        <end position="377"/>
    </location>
</feature>
<feature type="transmembrane region" description="Helical" evidence="10">
    <location>
        <begin position="63"/>
        <end position="85"/>
    </location>
</feature>
<keyword evidence="4" id="KW-1003">Cell membrane</keyword>
<dbReference type="InterPro" id="IPR046806">
    <property type="entry name" value="MrpA_C/MbhE"/>
</dbReference>
<protein>
    <submittedName>
        <fullName evidence="15">NADH:ubiquinone oxidoreductase subunit 5 chain L/Multisubunit Na+/H+ antiporter, MnhA subunit</fullName>
    </submittedName>
</protein>
<feature type="transmembrane region" description="Helical" evidence="10">
    <location>
        <begin position="151"/>
        <end position="173"/>
    </location>
</feature>
<evidence type="ECO:0000259" key="12">
    <source>
        <dbReference type="Pfam" id="PF00662"/>
    </source>
</evidence>
<feature type="transmembrane region" description="Helical" evidence="10">
    <location>
        <begin position="193"/>
        <end position="218"/>
    </location>
</feature>
<feature type="transmembrane region" description="Helical" evidence="10">
    <location>
        <begin position="588"/>
        <end position="607"/>
    </location>
</feature>
<keyword evidence="16" id="KW-1185">Reference proteome</keyword>
<feature type="domain" description="NADH-Ubiquinone oxidoreductase (complex I) chain 5 N-terminal" evidence="12">
    <location>
        <begin position="51"/>
        <end position="96"/>
    </location>
</feature>
<evidence type="ECO:0000256" key="1">
    <source>
        <dbReference type="ARBA" id="ARBA00004651"/>
    </source>
</evidence>
<dbReference type="STRING" id="1458426.SMCB_0891"/>
<dbReference type="Proteomes" id="UP000066014">
    <property type="component" value="Chromosome"/>
</dbReference>
<dbReference type="RefSeq" id="WP_045535359.1">
    <property type="nucleotide sequence ID" value="NZ_AP014569.1"/>
</dbReference>
<feature type="transmembrane region" description="Helical" evidence="10">
    <location>
        <begin position="97"/>
        <end position="114"/>
    </location>
</feature>
<dbReference type="KEGG" id="cbab:SMCB_0891"/>
<keyword evidence="8 10" id="KW-0472">Membrane</keyword>
<evidence type="ECO:0000259" key="14">
    <source>
        <dbReference type="Pfam" id="PF20501"/>
    </source>
</evidence>
<feature type="transmembrane region" description="Helical" evidence="10">
    <location>
        <begin position="310"/>
        <end position="331"/>
    </location>
</feature>
<feature type="domain" description="MrpA C-terminal/MbhE" evidence="14">
    <location>
        <begin position="679"/>
        <end position="760"/>
    </location>
</feature>
<evidence type="ECO:0000256" key="3">
    <source>
        <dbReference type="ARBA" id="ARBA00022449"/>
    </source>
</evidence>
<evidence type="ECO:0000313" key="15">
    <source>
        <dbReference type="EMBL" id="BAO83119.1"/>
    </source>
</evidence>
<dbReference type="AlphaFoldDB" id="A0A060NW33"/>
<evidence type="ECO:0000256" key="5">
    <source>
        <dbReference type="ARBA" id="ARBA00022692"/>
    </source>
</evidence>
<feature type="transmembrane region" description="Helical" evidence="10">
    <location>
        <begin position="120"/>
        <end position="139"/>
    </location>
</feature>
<keyword evidence="2" id="KW-0813">Transport</keyword>
<dbReference type="Pfam" id="PF00361">
    <property type="entry name" value="Proton_antipo_M"/>
    <property type="match status" value="1"/>
</dbReference>
<comment type="subcellular location">
    <subcellularLocation>
        <location evidence="1">Cell membrane</location>
        <topology evidence="1">Multi-pass membrane protein</topology>
    </subcellularLocation>
    <subcellularLocation>
        <location evidence="9">Membrane</location>
        <topology evidence="9">Multi-pass membrane protein</topology>
    </subcellularLocation>
</comment>
<dbReference type="PRINTS" id="PR01434">
    <property type="entry name" value="NADHDHGNASE5"/>
</dbReference>
<feature type="domain" description="MrpA C-terminal/MbhD" evidence="13">
    <location>
        <begin position="596"/>
        <end position="660"/>
    </location>
</feature>
<feature type="transmembrane region" description="Helical" evidence="10">
    <location>
        <begin position="439"/>
        <end position="459"/>
    </location>
</feature>
<feature type="transmembrane region" description="Helical" evidence="10">
    <location>
        <begin position="286"/>
        <end position="304"/>
    </location>
</feature>
<evidence type="ECO:0000256" key="4">
    <source>
        <dbReference type="ARBA" id="ARBA00022475"/>
    </source>
</evidence>
<feature type="transmembrane region" description="Helical" evidence="10">
    <location>
        <begin position="260"/>
        <end position="279"/>
    </location>
</feature>
<evidence type="ECO:0000256" key="6">
    <source>
        <dbReference type="ARBA" id="ARBA00022989"/>
    </source>
</evidence>
<dbReference type="InterPro" id="IPR025383">
    <property type="entry name" value="MrpA_C/MbhD"/>
</dbReference>
<feature type="transmembrane region" description="Helical" evidence="10">
    <location>
        <begin position="735"/>
        <end position="755"/>
    </location>
</feature>
<dbReference type="GO" id="GO:0005886">
    <property type="term" value="C:plasma membrane"/>
    <property type="evidence" value="ECO:0007669"/>
    <property type="project" value="UniProtKB-SubCell"/>
</dbReference>
<accession>A0A060NW33</accession>
<evidence type="ECO:0000256" key="7">
    <source>
        <dbReference type="ARBA" id="ARBA00023065"/>
    </source>
</evidence>
<dbReference type="InterPro" id="IPR001750">
    <property type="entry name" value="ND/Mrp_TM"/>
</dbReference>
<evidence type="ECO:0000256" key="9">
    <source>
        <dbReference type="RuleBase" id="RU000320"/>
    </source>
</evidence>
<evidence type="ECO:0000256" key="10">
    <source>
        <dbReference type="SAM" id="Phobius"/>
    </source>
</evidence>
<feature type="transmembrane region" description="Helical" evidence="10">
    <location>
        <begin position="556"/>
        <end position="576"/>
    </location>
</feature>
<dbReference type="EMBL" id="AP014569">
    <property type="protein sequence ID" value="BAO83119.1"/>
    <property type="molecule type" value="Genomic_DNA"/>
</dbReference>
<dbReference type="InterPro" id="IPR001516">
    <property type="entry name" value="Proton_antipo_N"/>
</dbReference>
<dbReference type="Pfam" id="PF13244">
    <property type="entry name" value="MbhD"/>
    <property type="match status" value="1"/>
</dbReference>
<feature type="transmembrane region" description="Helical" evidence="10">
    <location>
        <begin position="479"/>
        <end position="507"/>
    </location>
</feature>
<evidence type="ECO:0000313" key="16">
    <source>
        <dbReference type="Proteomes" id="UP000066014"/>
    </source>
</evidence>
<keyword evidence="5 9" id="KW-0812">Transmembrane</keyword>
<dbReference type="GO" id="GO:0006811">
    <property type="term" value="P:monoatomic ion transport"/>
    <property type="evidence" value="ECO:0007669"/>
    <property type="project" value="UniProtKB-KW"/>
</dbReference>
<gene>
    <name evidence="15" type="ORF">SMCB_0891</name>
</gene>
<feature type="transmembrane region" description="Helical" evidence="10">
    <location>
        <begin position="612"/>
        <end position="632"/>
    </location>
</feature>
<feature type="transmembrane region" description="Helical" evidence="10">
    <location>
        <begin position="397"/>
        <end position="419"/>
    </location>
</feature>
<evidence type="ECO:0000256" key="2">
    <source>
        <dbReference type="ARBA" id="ARBA00022448"/>
    </source>
</evidence>